<comment type="caution">
    <text evidence="12">The sequence shown here is derived from an EMBL/GenBank/DDBJ whole genome shotgun (WGS) entry which is preliminary data.</text>
</comment>
<dbReference type="Gene3D" id="2.40.50.100">
    <property type="match status" value="1"/>
</dbReference>
<evidence type="ECO:0000259" key="11">
    <source>
        <dbReference type="PROSITE" id="PS50968"/>
    </source>
</evidence>
<dbReference type="GO" id="GO:0006633">
    <property type="term" value="P:fatty acid biosynthetic process"/>
    <property type="evidence" value="ECO:0007669"/>
    <property type="project" value="UniProtKB-UniPathway"/>
</dbReference>
<reference evidence="12" key="1">
    <citation type="journal article" date="2020" name="mSystems">
        <title>Genome- and Community-Level Interaction Insights into Carbon Utilization and Element Cycling Functions of Hydrothermarchaeota in Hydrothermal Sediment.</title>
        <authorList>
            <person name="Zhou Z."/>
            <person name="Liu Y."/>
            <person name="Xu W."/>
            <person name="Pan J."/>
            <person name="Luo Z.H."/>
            <person name="Li M."/>
        </authorList>
    </citation>
    <scope>NUCLEOTIDE SEQUENCE [LARGE SCALE GENOMIC DNA]</scope>
    <source>
        <strain evidence="12">HyVt-489</strain>
    </source>
</reference>
<dbReference type="PROSITE" id="PS00188">
    <property type="entry name" value="BIOTIN"/>
    <property type="match status" value="1"/>
</dbReference>
<dbReference type="AlphaFoldDB" id="A0A7C3C1I4"/>
<comment type="function">
    <text evidence="1 9">This protein is a component of the acetyl coenzyme A carboxylase complex; first, biotin carboxylase catalyzes the carboxylation of the carrier protein and then the transcarboxylase transfers the carboxyl group to form malonyl-CoA.</text>
</comment>
<evidence type="ECO:0000313" key="12">
    <source>
        <dbReference type="EMBL" id="HFB54819.1"/>
    </source>
</evidence>
<feature type="domain" description="Lipoyl-binding" evidence="11">
    <location>
        <begin position="83"/>
        <end position="159"/>
    </location>
</feature>
<evidence type="ECO:0000256" key="6">
    <source>
        <dbReference type="ARBA" id="ARBA00023098"/>
    </source>
</evidence>
<protein>
    <recommendedName>
        <fullName evidence="3 9">Biotin carboxyl carrier protein of acetyl-CoA carboxylase</fullName>
    </recommendedName>
</protein>
<sequence>MAQKPTKGSNPETKLLRELAKILNETDLSEIELEKGDLKLRVARNVGSSTAPVTVAHAAPVAAAPAAAAPETAPAAQDPAANKNAVKSPMVGTAYVRPSPESDPFITVGDSVKQGDTLLLIEAMKTFNPIKAEKSGTVTQILIEDGQPVEFGEALLIIG</sequence>
<keyword evidence="8 9" id="KW-0092">Biotin</keyword>
<feature type="compositionally biased region" description="Low complexity" evidence="10">
    <location>
        <begin position="62"/>
        <end position="81"/>
    </location>
</feature>
<dbReference type="NCBIfam" id="TIGR00531">
    <property type="entry name" value="BCCP"/>
    <property type="match status" value="1"/>
</dbReference>
<dbReference type="Pfam" id="PF00364">
    <property type="entry name" value="Biotin_lipoyl"/>
    <property type="match status" value="1"/>
</dbReference>
<dbReference type="InterPro" id="IPR001249">
    <property type="entry name" value="AcCoA_biotinCC"/>
</dbReference>
<dbReference type="CDD" id="cd06850">
    <property type="entry name" value="biotinyl_domain"/>
    <property type="match status" value="1"/>
</dbReference>
<dbReference type="GO" id="GO:0009317">
    <property type="term" value="C:acetyl-CoA carboxylase complex"/>
    <property type="evidence" value="ECO:0007669"/>
    <property type="project" value="InterPro"/>
</dbReference>
<dbReference type="InterPro" id="IPR000089">
    <property type="entry name" value="Biotin_lipoyl"/>
</dbReference>
<evidence type="ECO:0000256" key="2">
    <source>
        <dbReference type="ARBA" id="ARBA00005194"/>
    </source>
</evidence>
<dbReference type="InterPro" id="IPR011053">
    <property type="entry name" value="Single_hybrid_motif"/>
</dbReference>
<dbReference type="PROSITE" id="PS50968">
    <property type="entry name" value="BIOTINYL_LIPOYL"/>
    <property type="match status" value="1"/>
</dbReference>
<dbReference type="GO" id="GO:0003989">
    <property type="term" value="F:acetyl-CoA carboxylase activity"/>
    <property type="evidence" value="ECO:0007669"/>
    <property type="project" value="InterPro"/>
</dbReference>
<dbReference type="UniPathway" id="UPA00094"/>
<evidence type="ECO:0000256" key="4">
    <source>
        <dbReference type="ARBA" id="ARBA00022516"/>
    </source>
</evidence>
<keyword evidence="6 9" id="KW-0443">Lipid metabolism</keyword>
<evidence type="ECO:0000256" key="7">
    <source>
        <dbReference type="ARBA" id="ARBA00023160"/>
    </source>
</evidence>
<evidence type="ECO:0000256" key="5">
    <source>
        <dbReference type="ARBA" id="ARBA00022832"/>
    </source>
</evidence>
<dbReference type="EMBL" id="DRMN01000184">
    <property type="protein sequence ID" value="HFB54819.1"/>
    <property type="molecule type" value="Genomic_DNA"/>
</dbReference>
<evidence type="ECO:0000256" key="8">
    <source>
        <dbReference type="ARBA" id="ARBA00023267"/>
    </source>
</evidence>
<dbReference type="InterPro" id="IPR001882">
    <property type="entry name" value="Biotin_BS"/>
</dbReference>
<evidence type="ECO:0000256" key="3">
    <source>
        <dbReference type="ARBA" id="ARBA00017562"/>
    </source>
</evidence>
<dbReference type="Proteomes" id="UP000886042">
    <property type="component" value="Unassembled WGS sequence"/>
</dbReference>
<name>A0A7C3C1I4_9PROT</name>
<dbReference type="SUPFAM" id="SSF51230">
    <property type="entry name" value="Single hybrid motif"/>
    <property type="match status" value="1"/>
</dbReference>
<feature type="region of interest" description="Disordered" evidence="10">
    <location>
        <begin position="62"/>
        <end position="87"/>
    </location>
</feature>
<dbReference type="PANTHER" id="PTHR45266">
    <property type="entry name" value="OXALOACETATE DECARBOXYLASE ALPHA CHAIN"/>
    <property type="match status" value="1"/>
</dbReference>
<keyword evidence="7 9" id="KW-0275">Fatty acid biosynthesis</keyword>
<evidence type="ECO:0000256" key="1">
    <source>
        <dbReference type="ARBA" id="ARBA00003761"/>
    </source>
</evidence>
<organism evidence="12">
    <name type="scientific">Hellea balneolensis</name>
    <dbReference type="NCBI Taxonomy" id="287478"/>
    <lineage>
        <taxon>Bacteria</taxon>
        <taxon>Pseudomonadati</taxon>
        <taxon>Pseudomonadota</taxon>
        <taxon>Alphaproteobacteria</taxon>
        <taxon>Maricaulales</taxon>
        <taxon>Robiginitomaculaceae</taxon>
        <taxon>Hellea</taxon>
    </lineage>
</organism>
<keyword evidence="4 9" id="KW-0444">Lipid biosynthesis</keyword>
<dbReference type="InterPro" id="IPR050709">
    <property type="entry name" value="Biotin_Carboxyl_Carrier/Decarb"/>
</dbReference>
<proteinExistence type="predicted"/>
<evidence type="ECO:0000256" key="9">
    <source>
        <dbReference type="RuleBase" id="RU364072"/>
    </source>
</evidence>
<dbReference type="FunFam" id="2.40.50.100:FF:000003">
    <property type="entry name" value="Acetyl-CoA carboxylase biotin carboxyl carrier protein"/>
    <property type="match status" value="1"/>
</dbReference>
<dbReference type="PANTHER" id="PTHR45266:SF3">
    <property type="entry name" value="OXALOACETATE DECARBOXYLASE ALPHA CHAIN"/>
    <property type="match status" value="1"/>
</dbReference>
<accession>A0A7C3C1I4</accession>
<gene>
    <name evidence="12" type="primary">accB</name>
    <name evidence="12" type="ORF">ENJ46_02755</name>
</gene>
<keyword evidence="5 9" id="KW-0276">Fatty acid metabolism</keyword>
<dbReference type="PRINTS" id="PR01071">
    <property type="entry name" value="ACOABIOTINCC"/>
</dbReference>
<evidence type="ECO:0000256" key="10">
    <source>
        <dbReference type="SAM" id="MobiDB-lite"/>
    </source>
</evidence>
<comment type="pathway">
    <text evidence="2 9">Lipid metabolism; fatty acid biosynthesis.</text>
</comment>